<comment type="caution">
    <text evidence="2">The sequence shown here is derived from an EMBL/GenBank/DDBJ whole genome shotgun (WGS) entry which is preliminary data.</text>
</comment>
<dbReference type="RefSeq" id="WP_382171583.1">
    <property type="nucleotide sequence ID" value="NZ_JBHRXX010000002.1"/>
</dbReference>
<keyword evidence="2" id="KW-0649">Protein kinase inhibitor</keyword>
<dbReference type="NCBIfam" id="TIGR00481">
    <property type="entry name" value="YbhB/YbcL family Raf kinase inhibitor-like protein"/>
    <property type="match status" value="1"/>
</dbReference>
<dbReference type="InterPro" id="IPR008914">
    <property type="entry name" value="PEBP"/>
</dbReference>
<dbReference type="InterPro" id="IPR005247">
    <property type="entry name" value="YbhB_YbcL/LppC-like"/>
</dbReference>
<dbReference type="EMBL" id="JBHRXX010000002">
    <property type="protein sequence ID" value="MFC3682921.1"/>
    <property type="molecule type" value="Genomic_DNA"/>
</dbReference>
<evidence type="ECO:0000313" key="3">
    <source>
        <dbReference type="Proteomes" id="UP001595729"/>
    </source>
</evidence>
<dbReference type="Pfam" id="PF01161">
    <property type="entry name" value="PBP"/>
    <property type="match status" value="1"/>
</dbReference>
<dbReference type="SUPFAM" id="SSF49777">
    <property type="entry name" value="PEBP-like"/>
    <property type="match status" value="1"/>
</dbReference>
<feature type="signal peptide" evidence="1">
    <location>
        <begin position="1"/>
        <end position="21"/>
    </location>
</feature>
<evidence type="ECO:0000256" key="1">
    <source>
        <dbReference type="SAM" id="SignalP"/>
    </source>
</evidence>
<proteinExistence type="predicted"/>
<protein>
    <submittedName>
        <fullName evidence="2">YbhB/YbcL family Raf kinase inhibitor-like protein</fullName>
    </submittedName>
</protein>
<reference evidence="3" key="1">
    <citation type="journal article" date="2019" name="Int. J. Syst. Evol. Microbiol.">
        <title>The Global Catalogue of Microorganisms (GCM) 10K type strain sequencing project: providing services to taxonomists for standard genome sequencing and annotation.</title>
        <authorList>
            <consortium name="The Broad Institute Genomics Platform"/>
            <consortium name="The Broad Institute Genome Sequencing Center for Infectious Disease"/>
            <person name="Wu L."/>
            <person name="Ma J."/>
        </authorList>
    </citation>
    <scope>NUCLEOTIDE SEQUENCE [LARGE SCALE GENOMIC DNA]</scope>
    <source>
        <strain evidence="3">KCTC 42501</strain>
    </source>
</reference>
<dbReference type="CDD" id="cd00865">
    <property type="entry name" value="PEBP_bact_arch"/>
    <property type="match status" value="1"/>
</dbReference>
<dbReference type="InterPro" id="IPR036610">
    <property type="entry name" value="PEBP-like_sf"/>
</dbReference>
<dbReference type="PANTHER" id="PTHR30289">
    <property type="entry name" value="UNCHARACTERIZED PROTEIN YBCL-RELATED"/>
    <property type="match status" value="1"/>
</dbReference>
<name>A0ABV7W2H6_9BURK</name>
<gene>
    <name evidence="2" type="ORF">ACFOPI_04905</name>
</gene>
<dbReference type="GO" id="GO:0004860">
    <property type="term" value="F:protein kinase inhibitor activity"/>
    <property type="evidence" value="ECO:0007669"/>
    <property type="project" value="UniProtKB-KW"/>
</dbReference>
<dbReference type="PANTHER" id="PTHR30289:SF1">
    <property type="entry name" value="PEBP (PHOSPHATIDYLETHANOLAMINE-BINDING PROTEIN) FAMILY PROTEIN"/>
    <property type="match status" value="1"/>
</dbReference>
<keyword evidence="3" id="KW-1185">Reference proteome</keyword>
<accession>A0ABV7W2H6</accession>
<sequence>MKFHHTLAVMALAAQSLSAQAADFSVSSNTIKNGATIGADMYWNNFGCSGKNVMPDLAWKDAPAGTKSFAVTFYDKDAPTGSGFWHWVAYDIPASVTNLPGGVNGGTMPAGTVEGHTDLGKPGFFGPCPPVGREHNYVYTVHALKVDKLGVDKGASPAFVGFNLWMHRLGEATLKVKAGPRQ</sequence>
<feature type="chain" id="PRO_5046516528" evidence="1">
    <location>
        <begin position="22"/>
        <end position="182"/>
    </location>
</feature>
<evidence type="ECO:0000313" key="2">
    <source>
        <dbReference type="EMBL" id="MFC3682921.1"/>
    </source>
</evidence>
<keyword evidence="1" id="KW-0732">Signal</keyword>
<dbReference type="Proteomes" id="UP001595729">
    <property type="component" value="Unassembled WGS sequence"/>
</dbReference>
<dbReference type="Gene3D" id="3.90.280.10">
    <property type="entry name" value="PEBP-like"/>
    <property type="match status" value="1"/>
</dbReference>
<organism evidence="2 3">
    <name type="scientific">Hydrogenophaga luteola</name>
    <dbReference type="NCBI Taxonomy" id="1591122"/>
    <lineage>
        <taxon>Bacteria</taxon>
        <taxon>Pseudomonadati</taxon>
        <taxon>Pseudomonadota</taxon>
        <taxon>Betaproteobacteria</taxon>
        <taxon>Burkholderiales</taxon>
        <taxon>Comamonadaceae</taxon>
        <taxon>Hydrogenophaga</taxon>
    </lineage>
</organism>